<dbReference type="GO" id="GO:0015833">
    <property type="term" value="P:peptide transport"/>
    <property type="evidence" value="ECO:0007669"/>
    <property type="project" value="TreeGrafter"/>
</dbReference>
<dbReference type="SUPFAM" id="SSF53850">
    <property type="entry name" value="Periplasmic binding protein-like II"/>
    <property type="match status" value="1"/>
</dbReference>
<gene>
    <name evidence="7" type="ORF">NYP16_05530</name>
</gene>
<dbReference type="PIRSF" id="PIRSF002741">
    <property type="entry name" value="MppA"/>
    <property type="match status" value="1"/>
</dbReference>
<evidence type="ECO:0000259" key="6">
    <source>
        <dbReference type="Pfam" id="PF00496"/>
    </source>
</evidence>
<proteinExistence type="inferred from homology"/>
<dbReference type="PANTHER" id="PTHR30290:SF10">
    <property type="entry name" value="PERIPLASMIC OLIGOPEPTIDE-BINDING PROTEIN-RELATED"/>
    <property type="match status" value="1"/>
</dbReference>
<feature type="chain" id="PRO_5040805061" evidence="5">
    <location>
        <begin position="21"/>
        <end position="531"/>
    </location>
</feature>
<dbReference type="GO" id="GO:1904680">
    <property type="term" value="F:peptide transmembrane transporter activity"/>
    <property type="evidence" value="ECO:0007669"/>
    <property type="project" value="TreeGrafter"/>
</dbReference>
<dbReference type="Proteomes" id="UP001141619">
    <property type="component" value="Unassembled WGS sequence"/>
</dbReference>
<reference evidence="7" key="1">
    <citation type="submission" date="2022-08" db="EMBL/GenBank/DDBJ databases">
        <authorList>
            <person name="Vandamme P."/>
            <person name="Hettiarachchi A."/>
            <person name="Peeters C."/>
            <person name="Cnockaert M."/>
            <person name="Carlier A."/>
        </authorList>
    </citation>
    <scope>NUCLEOTIDE SEQUENCE</scope>
    <source>
        <strain evidence="7">LMG 31809</strain>
    </source>
</reference>
<comment type="similarity">
    <text evidence="2">Belongs to the bacterial solute-binding protein 5 family.</text>
</comment>
<dbReference type="GO" id="GO:0030288">
    <property type="term" value="C:outer membrane-bounded periplasmic space"/>
    <property type="evidence" value="ECO:0007669"/>
    <property type="project" value="TreeGrafter"/>
</dbReference>
<comment type="subcellular location">
    <subcellularLocation>
        <location evidence="1">Periplasm</location>
    </subcellularLocation>
</comment>
<keyword evidence="8" id="KW-1185">Reference proteome</keyword>
<dbReference type="Gene3D" id="3.90.76.10">
    <property type="entry name" value="Dipeptide-binding Protein, Domain 1"/>
    <property type="match status" value="1"/>
</dbReference>
<feature type="domain" description="Solute-binding protein family 5" evidence="6">
    <location>
        <begin position="68"/>
        <end position="445"/>
    </location>
</feature>
<dbReference type="Pfam" id="PF00496">
    <property type="entry name" value="SBP_bac_5"/>
    <property type="match status" value="1"/>
</dbReference>
<dbReference type="RefSeq" id="WP_274943118.1">
    <property type="nucleotide sequence ID" value="NZ_JANWOI010000002.1"/>
</dbReference>
<reference evidence="7" key="2">
    <citation type="journal article" date="2023" name="Syst. Appl. Microbiol.">
        <title>Govania unica gen. nov., sp. nov., a rare biosphere bacterium that represents a novel family in the class Alphaproteobacteria.</title>
        <authorList>
            <person name="Vandamme P."/>
            <person name="Peeters C."/>
            <person name="Hettiarachchi A."/>
            <person name="Cnockaert M."/>
            <person name="Carlier A."/>
        </authorList>
    </citation>
    <scope>NUCLEOTIDE SEQUENCE</scope>
    <source>
        <strain evidence="7">LMG 31809</strain>
    </source>
</reference>
<evidence type="ECO:0000256" key="3">
    <source>
        <dbReference type="ARBA" id="ARBA00022448"/>
    </source>
</evidence>
<keyword evidence="3" id="KW-0813">Transport</keyword>
<evidence type="ECO:0000256" key="2">
    <source>
        <dbReference type="ARBA" id="ARBA00005695"/>
    </source>
</evidence>
<evidence type="ECO:0000256" key="4">
    <source>
        <dbReference type="ARBA" id="ARBA00022729"/>
    </source>
</evidence>
<dbReference type="EMBL" id="JANWOI010000002">
    <property type="protein sequence ID" value="MDA5193415.1"/>
    <property type="molecule type" value="Genomic_DNA"/>
</dbReference>
<feature type="signal peptide" evidence="5">
    <location>
        <begin position="1"/>
        <end position="20"/>
    </location>
</feature>
<comment type="caution">
    <text evidence="7">The sequence shown here is derived from an EMBL/GenBank/DDBJ whole genome shotgun (WGS) entry which is preliminary data.</text>
</comment>
<dbReference type="InterPro" id="IPR030678">
    <property type="entry name" value="Peptide/Ni-bd"/>
</dbReference>
<evidence type="ECO:0000313" key="7">
    <source>
        <dbReference type="EMBL" id="MDA5193415.1"/>
    </source>
</evidence>
<evidence type="ECO:0000256" key="1">
    <source>
        <dbReference type="ARBA" id="ARBA00004418"/>
    </source>
</evidence>
<protein>
    <submittedName>
        <fullName evidence="7">Peptide ABC transporter substrate-binding protein</fullName>
    </submittedName>
</protein>
<evidence type="ECO:0000313" key="8">
    <source>
        <dbReference type="Proteomes" id="UP001141619"/>
    </source>
</evidence>
<dbReference type="FunFam" id="3.10.105.10:FF:000001">
    <property type="entry name" value="Oligopeptide ABC transporter, oligopeptide-binding protein"/>
    <property type="match status" value="1"/>
</dbReference>
<dbReference type="CDD" id="cd08504">
    <property type="entry name" value="PBP2_OppA"/>
    <property type="match status" value="1"/>
</dbReference>
<dbReference type="InterPro" id="IPR000914">
    <property type="entry name" value="SBP_5_dom"/>
</dbReference>
<dbReference type="Gene3D" id="3.10.105.10">
    <property type="entry name" value="Dipeptide-binding Protein, Domain 3"/>
    <property type="match status" value="1"/>
</dbReference>
<dbReference type="InterPro" id="IPR039424">
    <property type="entry name" value="SBP_5"/>
</dbReference>
<dbReference type="AlphaFoldDB" id="A0A9X3TWR5"/>
<evidence type="ECO:0000256" key="5">
    <source>
        <dbReference type="SAM" id="SignalP"/>
    </source>
</evidence>
<organism evidence="7 8">
    <name type="scientific">Govanella unica</name>
    <dbReference type="NCBI Taxonomy" id="2975056"/>
    <lineage>
        <taxon>Bacteria</taxon>
        <taxon>Pseudomonadati</taxon>
        <taxon>Pseudomonadota</taxon>
        <taxon>Alphaproteobacteria</taxon>
        <taxon>Emcibacterales</taxon>
        <taxon>Govanellaceae</taxon>
        <taxon>Govanella</taxon>
    </lineage>
</organism>
<sequence length="531" mass="59810">MRALSLALVLVGALVSGAMAAEPMIYYRGNSGEPDTLDPQKVSGTWEGSIVRDLFLGLMINNARGEAVAGAAERWDVSADGRVYVFHLRKGLVWSDGEPLTADDFVFSFRRLADPATAASYASNMFVFENGEAINQGKLPKERLGVRALDPLTLELRLHTPVPYLLEMLTHAASYAVPRHVVEKKGAQWVRPGVMVTSGAYTLVEWRPHDRIRADKNPRFYDAANVAIDQVFYYPTEDEQTALKQFRAGELDSNDQFPARQYGWLKTNMPQQIRVAPWLGLYYYAFNSARPPFTDKRVRQALSMSIPREDITDKLLAYGVIPAYSIVPPGVAHYPEAATAPFKSWSREKRLSTARALLREAGYGPDHPLEVTISYNSNKDHKKIALAVAYGWKQIGVTARLFNVEAKVHYNNLKIADFEVARAAWIADYNDPENFLFLLDSHTGQLNYGQYDNPRYDALMAKAARTLDLDARAKILHEAEAMALGDMPIAPIYFYVSRNLVQTWVKGWEDNIMDAHPTRYLKIEGRPSMRR</sequence>
<dbReference type="PANTHER" id="PTHR30290">
    <property type="entry name" value="PERIPLASMIC BINDING COMPONENT OF ABC TRANSPORTER"/>
    <property type="match status" value="1"/>
</dbReference>
<dbReference type="FunFam" id="3.90.76.10:FF:000001">
    <property type="entry name" value="Oligopeptide ABC transporter substrate-binding protein"/>
    <property type="match status" value="1"/>
</dbReference>
<accession>A0A9X3TWR5</accession>
<keyword evidence="4 5" id="KW-0732">Signal</keyword>
<dbReference type="GO" id="GO:0043190">
    <property type="term" value="C:ATP-binding cassette (ABC) transporter complex"/>
    <property type="evidence" value="ECO:0007669"/>
    <property type="project" value="InterPro"/>
</dbReference>
<dbReference type="Gene3D" id="3.40.190.10">
    <property type="entry name" value="Periplasmic binding protein-like II"/>
    <property type="match status" value="1"/>
</dbReference>
<name>A0A9X3TWR5_9PROT</name>